<evidence type="ECO:0000256" key="1">
    <source>
        <dbReference type="SAM" id="MobiDB-lite"/>
    </source>
</evidence>
<keyword evidence="3" id="KW-1185">Reference proteome</keyword>
<feature type="region of interest" description="Disordered" evidence="1">
    <location>
        <begin position="83"/>
        <end position="139"/>
    </location>
</feature>
<gene>
    <name evidence="2" type="ORF">Cgig2_031154</name>
</gene>
<dbReference type="OrthoDB" id="737456at2759"/>
<protein>
    <submittedName>
        <fullName evidence="2">Uncharacterized protein</fullName>
    </submittedName>
</protein>
<accession>A0A9Q1QN20</accession>
<feature type="compositionally biased region" description="Basic and acidic residues" evidence="1">
    <location>
        <begin position="13"/>
        <end position="26"/>
    </location>
</feature>
<name>A0A9Q1QN20_9CARY</name>
<dbReference type="PANTHER" id="PTHR35488">
    <property type="entry name" value="OS05G0358900 PROTEIN-RELATED"/>
    <property type="match status" value="1"/>
</dbReference>
<comment type="caution">
    <text evidence="2">The sequence shown here is derived from an EMBL/GenBank/DDBJ whole genome shotgun (WGS) entry which is preliminary data.</text>
</comment>
<reference evidence="2" key="1">
    <citation type="submission" date="2022-04" db="EMBL/GenBank/DDBJ databases">
        <title>Carnegiea gigantea Genome sequencing and assembly v2.</title>
        <authorList>
            <person name="Copetti D."/>
            <person name="Sanderson M.J."/>
            <person name="Burquez A."/>
            <person name="Wojciechowski M.F."/>
        </authorList>
    </citation>
    <scope>NUCLEOTIDE SEQUENCE</scope>
    <source>
        <strain evidence="2">SGP5-SGP5p</strain>
        <tissue evidence="2">Aerial part</tissue>
    </source>
</reference>
<dbReference type="Proteomes" id="UP001153076">
    <property type="component" value="Unassembled WGS sequence"/>
</dbReference>
<dbReference type="AlphaFoldDB" id="A0A9Q1QN20"/>
<evidence type="ECO:0000313" key="2">
    <source>
        <dbReference type="EMBL" id="KAJ8447541.1"/>
    </source>
</evidence>
<organism evidence="2 3">
    <name type="scientific">Carnegiea gigantea</name>
    <dbReference type="NCBI Taxonomy" id="171969"/>
    <lineage>
        <taxon>Eukaryota</taxon>
        <taxon>Viridiplantae</taxon>
        <taxon>Streptophyta</taxon>
        <taxon>Embryophyta</taxon>
        <taxon>Tracheophyta</taxon>
        <taxon>Spermatophyta</taxon>
        <taxon>Magnoliopsida</taxon>
        <taxon>eudicotyledons</taxon>
        <taxon>Gunneridae</taxon>
        <taxon>Pentapetalae</taxon>
        <taxon>Caryophyllales</taxon>
        <taxon>Cactineae</taxon>
        <taxon>Cactaceae</taxon>
        <taxon>Cactoideae</taxon>
        <taxon>Echinocereeae</taxon>
        <taxon>Carnegiea</taxon>
    </lineage>
</organism>
<dbReference type="EMBL" id="JAKOGI010000037">
    <property type="protein sequence ID" value="KAJ8447541.1"/>
    <property type="molecule type" value="Genomic_DNA"/>
</dbReference>
<dbReference type="PANTHER" id="PTHR35488:SF4">
    <property type="entry name" value="DUF4005 DOMAIN-CONTAINING PROTEIN"/>
    <property type="match status" value="1"/>
</dbReference>
<evidence type="ECO:0000313" key="3">
    <source>
        <dbReference type="Proteomes" id="UP001153076"/>
    </source>
</evidence>
<feature type="region of interest" description="Disordered" evidence="1">
    <location>
        <begin position="1"/>
        <end position="26"/>
    </location>
</feature>
<sequence>MKGSPDVFPGFDFDNKDSNNPEFDPHTDFAQFLEEARVYSNNMEVLEGENGKKLPEQLNQEKKQSKKKSWKLTALFSLWKKTEKKTNQCPKKASGDPHSWKPRHPTHVSGPVKGTEAGAAVTSKQHRRPASGPLIGLFDSKRKEGTSEIPYVSLNKLTKPQYDAKVYGPVYLVS</sequence>
<proteinExistence type="predicted"/>